<evidence type="ECO:0000313" key="1">
    <source>
        <dbReference type="EMBL" id="KAK7085596.1"/>
    </source>
</evidence>
<name>A0AAN9A951_HALRR</name>
<sequence>MRPRGYCFDSGHAMVCLRQGFVSIKQDELSDKTAEVLQKVCKDVEVESGFQLNTGGETFLKTVK</sequence>
<comment type="caution">
    <text evidence="1">The sequence shown here is derived from an EMBL/GenBank/DDBJ whole genome shotgun (WGS) entry which is preliminary data.</text>
</comment>
<dbReference type="EMBL" id="JAXCGZ010000752">
    <property type="protein sequence ID" value="KAK7085596.1"/>
    <property type="molecule type" value="Genomic_DNA"/>
</dbReference>
<reference evidence="1 2" key="1">
    <citation type="submission" date="2023-11" db="EMBL/GenBank/DDBJ databases">
        <title>Halocaridina rubra genome assembly.</title>
        <authorList>
            <person name="Smith C."/>
        </authorList>
    </citation>
    <scope>NUCLEOTIDE SEQUENCE [LARGE SCALE GENOMIC DNA]</scope>
    <source>
        <strain evidence="1">EP-1</strain>
        <tissue evidence="1">Whole</tissue>
    </source>
</reference>
<gene>
    <name evidence="1" type="ORF">SK128_012034</name>
</gene>
<keyword evidence="2" id="KW-1185">Reference proteome</keyword>
<proteinExistence type="predicted"/>
<dbReference type="Proteomes" id="UP001381693">
    <property type="component" value="Unassembled WGS sequence"/>
</dbReference>
<protein>
    <submittedName>
        <fullName evidence="1">Uncharacterized protein</fullName>
    </submittedName>
</protein>
<evidence type="ECO:0000313" key="2">
    <source>
        <dbReference type="Proteomes" id="UP001381693"/>
    </source>
</evidence>
<feature type="non-terminal residue" evidence="1">
    <location>
        <position position="64"/>
    </location>
</feature>
<dbReference type="AlphaFoldDB" id="A0AAN9A951"/>
<accession>A0AAN9A951</accession>
<organism evidence="1 2">
    <name type="scientific">Halocaridina rubra</name>
    <name type="common">Hawaiian red shrimp</name>
    <dbReference type="NCBI Taxonomy" id="373956"/>
    <lineage>
        <taxon>Eukaryota</taxon>
        <taxon>Metazoa</taxon>
        <taxon>Ecdysozoa</taxon>
        <taxon>Arthropoda</taxon>
        <taxon>Crustacea</taxon>
        <taxon>Multicrustacea</taxon>
        <taxon>Malacostraca</taxon>
        <taxon>Eumalacostraca</taxon>
        <taxon>Eucarida</taxon>
        <taxon>Decapoda</taxon>
        <taxon>Pleocyemata</taxon>
        <taxon>Caridea</taxon>
        <taxon>Atyoidea</taxon>
        <taxon>Atyidae</taxon>
        <taxon>Halocaridina</taxon>
    </lineage>
</organism>